<dbReference type="CTD" id="378834"/>
<feature type="region of interest" description="Disordered" evidence="7">
    <location>
        <begin position="18"/>
        <end position="47"/>
    </location>
</feature>
<dbReference type="OrthoDB" id="6229420at2759"/>
<evidence type="ECO:0000256" key="7">
    <source>
        <dbReference type="SAM" id="MobiDB-lite"/>
    </source>
</evidence>
<dbReference type="InterPro" id="IPR008795">
    <property type="entry name" value="Prominin"/>
</dbReference>
<accession>A0A6J2QDD7</accession>
<evidence type="ECO:0000256" key="8">
    <source>
        <dbReference type="SAM" id="Phobius"/>
    </source>
</evidence>
<comment type="subcellular location">
    <subcellularLocation>
        <location evidence="1">Cell projection</location>
        <location evidence="1">Microvillus membrane</location>
        <topology evidence="1">Multi-pass membrane protein</topology>
    </subcellularLocation>
</comment>
<proteinExistence type="inferred from homology"/>
<dbReference type="GO" id="GO:0071914">
    <property type="term" value="C:prominosome"/>
    <property type="evidence" value="ECO:0007669"/>
    <property type="project" value="TreeGrafter"/>
</dbReference>
<feature type="signal peptide" evidence="9">
    <location>
        <begin position="1"/>
        <end position="18"/>
    </location>
</feature>
<evidence type="ECO:0000256" key="3">
    <source>
        <dbReference type="ARBA" id="ARBA00022692"/>
    </source>
</evidence>
<dbReference type="Pfam" id="PF05478">
    <property type="entry name" value="Prominin"/>
    <property type="match status" value="1"/>
</dbReference>
<sequence>MLFTRWLVLLLCWGATSGEQHQPDERDGTPVEARSDSQRQRSPPPVEPLDFGFVPSAVYDTHAYYEPGPIGILFHMVHAFLYVIQPNSFPKDLIVKVIQQNMGGIKIEEWRKPDNVVLLLQMIYYEAGFLICSSIGVTFVILIPIIGMCFCVCRCCENCGGEMHQRQRKNIDCQRGFYTASLIATSIFITLGVLIAYAANHNVSAQIKSTRRLINTNMRDLKTFANNTPAQIEYLTAQYTTAKNKVLSDLDNIGPLLGGRIHSQLEREVIPSLDTALRMAGAMRETKEALENVSSSLEVLQEGTRKLQASLSGERASLSNTLSDPACTNGAVSHTCNTIRSTLAQLGINSDFSNLPDVNHALVNVNTILRTDLSNIVQKGYSSFNDTPQLVKEQTKNIVSALPRVKGMLDKIGTEIISFSKMFPVEPSLVNFTIFLNQGQKNIESFYPQVDQIDFYRWIGCVAVLCMVVLVLAFNTLGLLCGVCGYDQQATPTTRGCLSNTGGNLLMAGVGFSLIFVWMLMAIVTTLFVAGGNVEKMMCEPLANRQLFKIIDTPFLVHPAKKNFLPGMLFQNPNIDLTLGSMYRDCYENNGLYHSLQLETMFNINSFLNRTVYNKDLAKVFESVQVDLQDIMLLEQAGRDNLINFANSGVGQIDYEAYLAEVNKGVTLVDLLSFSTDLEAQADQLPRGALENALKGHASSIRQIHREHVVPMEQAMKYVKARSTMSQSIKQLQRMSSDLPVKITNILSAIDAAEYLITHNASHVVKRETKGYTQSLVGYFKQYTDWVKNSLTAEVAQCKPISNLVDSMEIVGCSFIIDSVNTFWFGLGGCCIFLIPSIILSIKLAKYYRRMDTEDVFEDMGNTGNHGEQVCGVHGDLAVVSSPYCDTVTRFPRASAPPSHSDW</sequence>
<dbReference type="PANTHER" id="PTHR22730">
    <property type="entry name" value="PROMININ PROM PROTEIN"/>
    <property type="match status" value="1"/>
</dbReference>
<feature type="chain" id="PRO_5026889721" evidence="9">
    <location>
        <begin position="19"/>
        <end position="903"/>
    </location>
</feature>
<keyword evidence="4 8" id="KW-1133">Transmembrane helix</keyword>
<feature type="transmembrane region" description="Helical" evidence="8">
    <location>
        <begin position="455"/>
        <end position="484"/>
    </location>
</feature>
<gene>
    <name evidence="11" type="primary">prom1b</name>
</gene>
<evidence type="ECO:0000256" key="4">
    <source>
        <dbReference type="ARBA" id="ARBA00022989"/>
    </source>
</evidence>
<keyword evidence="10" id="KW-1185">Reference proteome</keyword>
<feature type="transmembrane region" description="Helical" evidence="8">
    <location>
        <begin position="127"/>
        <end position="156"/>
    </location>
</feature>
<name>A0A6J2QDD7_COTGO</name>
<dbReference type="GO" id="GO:0015485">
    <property type="term" value="F:cholesterol binding"/>
    <property type="evidence" value="ECO:0007669"/>
    <property type="project" value="TreeGrafter"/>
</dbReference>
<feature type="compositionally biased region" description="Basic and acidic residues" evidence="7">
    <location>
        <begin position="21"/>
        <end position="39"/>
    </location>
</feature>
<keyword evidence="6" id="KW-0325">Glycoprotein</keyword>
<organism evidence="10 11">
    <name type="scientific">Cottoperca gobio</name>
    <name type="common">Frogmouth</name>
    <name type="synonym">Aphritis gobio</name>
    <dbReference type="NCBI Taxonomy" id="56716"/>
    <lineage>
        <taxon>Eukaryota</taxon>
        <taxon>Metazoa</taxon>
        <taxon>Chordata</taxon>
        <taxon>Craniata</taxon>
        <taxon>Vertebrata</taxon>
        <taxon>Euteleostomi</taxon>
        <taxon>Actinopterygii</taxon>
        <taxon>Neopterygii</taxon>
        <taxon>Teleostei</taxon>
        <taxon>Neoteleostei</taxon>
        <taxon>Acanthomorphata</taxon>
        <taxon>Eupercaria</taxon>
        <taxon>Perciformes</taxon>
        <taxon>Notothenioidei</taxon>
        <taxon>Bovichtidae</taxon>
        <taxon>Cottoperca</taxon>
    </lineage>
</organism>
<dbReference type="GO" id="GO:0009986">
    <property type="term" value="C:cell surface"/>
    <property type="evidence" value="ECO:0007669"/>
    <property type="project" value="TreeGrafter"/>
</dbReference>
<evidence type="ECO:0000256" key="6">
    <source>
        <dbReference type="ARBA" id="ARBA00023180"/>
    </source>
</evidence>
<evidence type="ECO:0000256" key="9">
    <source>
        <dbReference type="SAM" id="SignalP"/>
    </source>
</evidence>
<evidence type="ECO:0000313" key="10">
    <source>
        <dbReference type="Proteomes" id="UP000504630"/>
    </source>
</evidence>
<dbReference type="InParanoid" id="A0A6J2QDD7"/>
<feature type="transmembrane region" description="Helical" evidence="8">
    <location>
        <begin position="177"/>
        <end position="199"/>
    </location>
</feature>
<reference evidence="11" key="1">
    <citation type="submission" date="2025-08" db="UniProtKB">
        <authorList>
            <consortium name="RefSeq"/>
        </authorList>
    </citation>
    <scope>IDENTIFICATION</scope>
</reference>
<evidence type="ECO:0000256" key="2">
    <source>
        <dbReference type="ARBA" id="ARBA00006058"/>
    </source>
</evidence>
<keyword evidence="9" id="KW-0732">Signal</keyword>
<protein>
    <submittedName>
        <fullName evidence="11">LOW QUALITY PROTEIN: prominin 1 b</fullName>
    </submittedName>
</protein>
<keyword evidence="5 8" id="KW-0472">Membrane</keyword>
<feature type="transmembrane region" description="Helical" evidence="8">
    <location>
        <begin position="505"/>
        <end position="530"/>
    </location>
</feature>
<dbReference type="GO" id="GO:0031528">
    <property type="term" value="C:microvillus membrane"/>
    <property type="evidence" value="ECO:0007669"/>
    <property type="project" value="UniProtKB-SubCell"/>
</dbReference>
<comment type="similarity">
    <text evidence="2">Belongs to the prominin family.</text>
</comment>
<evidence type="ECO:0000256" key="5">
    <source>
        <dbReference type="ARBA" id="ARBA00023136"/>
    </source>
</evidence>
<evidence type="ECO:0000313" key="11">
    <source>
        <dbReference type="RefSeq" id="XP_029296483.1"/>
    </source>
</evidence>
<dbReference type="PANTHER" id="PTHR22730:SF8">
    <property type="entry name" value="PROMININ-1 ISOFORM X1"/>
    <property type="match status" value="1"/>
</dbReference>
<dbReference type="KEGG" id="cgob:115014009"/>
<dbReference type="GO" id="GO:0005929">
    <property type="term" value="C:cilium"/>
    <property type="evidence" value="ECO:0007669"/>
    <property type="project" value="TreeGrafter"/>
</dbReference>
<dbReference type="GeneID" id="115014009"/>
<dbReference type="RefSeq" id="XP_029296483.1">
    <property type="nucleotide sequence ID" value="XM_029440623.1"/>
</dbReference>
<evidence type="ECO:0000256" key="1">
    <source>
        <dbReference type="ARBA" id="ARBA00004475"/>
    </source>
</evidence>
<keyword evidence="3 8" id="KW-0812">Transmembrane</keyword>
<dbReference type="AlphaFoldDB" id="A0A6J2QDD7"/>
<feature type="transmembrane region" description="Helical" evidence="8">
    <location>
        <begin position="823"/>
        <end position="842"/>
    </location>
</feature>
<dbReference type="GO" id="GO:0016324">
    <property type="term" value="C:apical plasma membrane"/>
    <property type="evidence" value="ECO:0007669"/>
    <property type="project" value="TreeGrafter"/>
</dbReference>
<dbReference type="Proteomes" id="UP000504630">
    <property type="component" value="Chromosome 1"/>
</dbReference>